<dbReference type="EMBL" id="CP017561">
    <property type="protein sequence ID" value="APA84894.1"/>
    <property type="molecule type" value="Genomic_DNA"/>
</dbReference>
<accession>A0A1I9YF11</accession>
<gene>
    <name evidence="1" type="ORF">BJG93_05545</name>
</gene>
<proteinExistence type="predicted"/>
<name>A0A1I9YF11_9BURK</name>
<dbReference type="AlphaFoldDB" id="A0A1I9YF11"/>
<evidence type="ECO:0000313" key="1">
    <source>
        <dbReference type="EMBL" id="APA84894.1"/>
    </source>
</evidence>
<organism evidence="1">
    <name type="scientific">Paraburkholderia sprentiae WSM5005</name>
    <dbReference type="NCBI Taxonomy" id="754502"/>
    <lineage>
        <taxon>Bacteria</taxon>
        <taxon>Pseudomonadati</taxon>
        <taxon>Pseudomonadota</taxon>
        <taxon>Betaproteobacteria</taxon>
        <taxon>Burkholderiales</taxon>
        <taxon>Burkholderiaceae</taxon>
        <taxon>Paraburkholderia</taxon>
    </lineage>
</organism>
<reference evidence="1" key="1">
    <citation type="submission" date="2016-09" db="EMBL/GenBank/DDBJ databases">
        <title>The Complete Genome of Burkholderia sprentiae wsm5005.</title>
        <authorList>
            <person name="De Meyer S."/>
            <person name="Wang P."/>
            <person name="Terpolilli J."/>
        </authorList>
    </citation>
    <scope>NUCLEOTIDE SEQUENCE [LARGE SCALE GENOMIC DNA]</scope>
    <source>
        <strain evidence="1">WSM5005</strain>
    </source>
</reference>
<sequence>MPGVHHVESLGSRTPLLFPTGAPSRGVTFCAEHKRAKRVRAVVMTVAAVPASMLPGACGTSADIDRVKSYDRPSGVFNVDGLRRRTDGLSVQLVRSVALGDHADQQSAHPSK</sequence>
<dbReference type="STRING" id="754502.BJG93_05545"/>
<protein>
    <submittedName>
        <fullName evidence="1">Uncharacterized protein</fullName>
    </submittedName>
</protein>